<dbReference type="InterPro" id="IPR008979">
    <property type="entry name" value="Galactose-bd-like_sf"/>
</dbReference>
<reference evidence="1" key="2">
    <citation type="journal article" date="2021" name="Syst. Appl. Microbiol.">
        <title>Roseomonas hellenica sp. nov., isolated from roots of wild-growing Alkanna tinctoria.</title>
        <authorList>
            <person name="Rat A."/>
            <person name="Naranjo H.D."/>
            <person name="Lebbe L."/>
            <person name="Cnockaert M."/>
            <person name="Krigas N."/>
            <person name="Grigoriadou K."/>
            <person name="Maloupa E."/>
            <person name="Willems A."/>
        </authorList>
    </citation>
    <scope>NUCLEOTIDE SEQUENCE</scope>
    <source>
        <strain evidence="1">LMG 28251</strain>
    </source>
</reference>
<dbReference type="SUPFAM" id="SSF49785">
    <property type="entry name" value="Galactose-binding domain-like"/>
    <property type="match status" value="1"/>
</dbReference>
<dbReference type="Gene3D" id="2.60.120.260">
    <property type="entry name" value="Galactose-binding domain-like"/>
    <property type="match status" value="1"/>
</dbReference>
<protein>
    <recommendedName>
        <fullName evidence="3">F5/8 type C domain-containing protein</fullName>
    </recommendedName>
</protein>
<dbReference type="RefSeq" id="WP_211873913.1">
    <property type="nucleotide sequence ID" value="NZ_JAAEDH010000007.1"/>
</dbReference>
<name>A0AAF1JWV2_9PROT</name>
<dbReference type="EMBL" id="JAAEDH010000007">
    <property type="protein sequence ID" value="MBR0655082.1"/>
    <property type="molecule type" value="Genomic_DNA"/>
</dbReference>
<evidence type="ECO:0000313" key="2">
    <source>
        <dbReference type="Proteomes" id="UP001196068"/>
    </source>
</evidence>
<evidence type="ECO:0008006" key="3">
    <source>
        <dbReference type="Google" id="ProtNLM"/>
    </source>
</evidence>
<dbReference type="AlphaFoldDB" id="A0AAF1JWV2"/>
<gene>
    <name evidence="1" type="ORF">GXW79_08315</name>
</gene>
<organism evidence="1 2">
    <name type="scientific">Plastoroseomonas arctica</name>
    <dbReference type="NCBI Taxonomy" id="1509237"/>
    <lineage>
        <taxon>Bacteria</taxon>
        <taxon>Pseudomonadati</taxon>
        <taxon>Pseudomonadota</taxon>
        <taxon>Alphaproteobacteria</taxon>
        <taxon>Acetobacterales</taxon>
        <taxon>Acetobacteraceae</taxon>
        <taxon>Plastoroseomonas</taxon>
    </lineage>
</organism>
<comment type="caution">
    <text evidence="1">The sequence shown here is derived from an EMBL/GenBank/DDBJ whole genome shotgun (WGS) entry which is preliminary data.</text>
</comment>
<keyword evidence="2" id="KW-1185">Reference proteome</keyword>
<evidence type="ECO:0000313" key="1">
    <source>
        <dbReference type="EMBL" id="MBR0655082.1"/>
    </source>
</evidence>
<proteinExistence type="predicted"/>
<dbReference type="Proteomes" id="UP001196068">
    <property type="component" value="Unassembled WGS sequence"/>
</dbReference>
<sequence length="514" mass="56676">MSDGPASGIEIRLDAGFDLAGWVNIAPGKACAQSTLSRWSHMGGAAALVDPPRQADFAIHTEFEANPWWSIDLGGGHRDLVLRVYNRGQRSNAKQDNLRGRALPLVVQLSEDGIAWTALVDVAQEFGDVASGAPLSIRLHRRDDQPAIRFVRLAVRQPRTALHLQLVQVFVPEAVTGPHPPAEEADLQRVFHERVAPFGTFEDARRRYDGDRLSFFPGHAFGAIDAVQTLRIGRLGNRIIGTMNALLFAQVHGIGRVYLSVDDFRDAFGVPESLRYGDIEILVRKPEAGENAFLMMSRFYYGHYVPAAVERDPIRLAAILRDAVRPILLPGLEDGALDAGTVVIHIRSGDVFQGVGGHVGYVQPPLSYYVAALEHAAREHPVDQVVVVHEDRANPTIAALEAYLSAAGIGCTMQSSTLREDTATIFGARRIISGHGTFVAAVIAQSVRVETLYFFRRVMLPQLFDAQSPRIFVAHDTARGFTRYGDWANTAEQRQLMLDYPRTGLTIRPYLPKR</sequence>
<accession>A0AAF1JWV2</accession>
<reference evidence="1" key="1">
    <citation type="submission" date="2020-01" db="EMBL/GenBank/DDBJ databases">
        <authorList>
            <person name="Rat A."/>
        </authorList>
    </citation>
    <scope>NUCLEOTIDE SEQUENCE</scope>
    <source>
        <strain evidence="1">LMG 28251</strain>
    </source>
</reference>